<dbReference type="Proteomes" id="UP001283361">
    <property type="component" value="Unassembled WGS sequence"/>
</dbReference>
<sequence>MHLNIGIKVFYVMVIRSLWSLPSTSQLAHQNLVDDSEDPALHRPGPTQSLVAAGILMAAPLICNDERRPKTSAGTTRQEIDREGGSCQLRQV</sequence>
<accession>A0AAE0XN54</accession>
<dbReference type="EMBL" id="JAWDGP010008055">
    <property type="protein sequence ID" value="KAK3696121.1"/>
    <property type="molecule type" value="Genomic_DNA"/>
</dbReference>
<keyword evidence="4" id="KW-1185">Reference proteome</keyword>
<evidence type="ECO:0000256" key="1">
    <source>
        <dbReference type="SAM" id="MobiDB-lite"/>
    </source>
</evidence>
<gene>
    <name evidence="3" type="ORF">RRG08_061896</name>
</gene>
<evidence type="ECO:0000313" key="4">
    <source>
        <dbReference type="Proteomes" id="UP001283361"/>
    </source>
</evidence>
<evidence type="ECO:0008006" key="5">
    <source>
        <dbReference type="Google" id="ProtNLM"/>
    </source>
</evidence>
<keyword evidence="2" id="KW-0732">Signal</keyword>
<organism evidence="3 4">
    <name type="scientific">Elysia crispata</name>
    <name type="common">lettuce slug</name>
    <dbReference type="NCBI Taxonomy" id="231223"/>
    <lineage>
        <taxon>Eukaryota</taxon>
        <taxon>Metazoa</taxon>
        <taxon>Spiralia</taxon>
        <taxon>Lophotrochozoa</taxon>
        <taxon>Mollusca</taxon>
        <taxon>Gastropoda</taxon>
        <taxon>Heterobranchia</taxon>
        <taxon>Euthyneura</taxon>
        <taxon>Panpulmonata</taxon>
        <taxon>Sacoglossa</taxon>
        <taxon>Placobranchoidea</taxon>
        <taxon>Plakobranchidae</taxon>
        <taxon>Elysia</taxon>
    </lineage>
</organism>
<protein>
    <recommendedName>
        <fullName evidence="5">Secreted protein</fullName>
    </recommendedName>
</protein>
<feature type="chain" id="PRO_5042036163" description="Secreted protein" evidence="2">
    <location>
        <begin position="21"/>
        <end position="92"/>
    </location>
</feature>
<evidence type="ECO:0000313" key="3">
    <source>
        <dbReference type="EMBL" id="KAK3696121.1"/>
    </source>
</evidence>
<comment type="caution">
    <text evidence="3">The sequence shown here is derived from an EMBL/GenBank/DDBJ whole genome shotgun (WGS) entry which is preliminary data.</text>
</comment>
<dbReference type="AlphaFoldDB" id="A0AAE0XN54"/>
<feature type="signal peptide" evidence="2">
    <location>
        <begin position="1"/>
        <end position="20"/>
    </location>
</feature>
<evidence type="ECO:0000256" key="2">
    <source>
        <dbReference type="SAM" id="SignalP"/>
    </source>
</evidence>
<name>A0AAE0XN54_9GAST</name>
<feature type="region of interest" description="Disordered" evidence="1">
    <location>
        <begin position="67"/>
        <end position="92"/>
    </location>
</feature>
<reference evidence="3" key="1">
    <citation type="journal article" date="2023" name="G3 (Bethesda)">
        <title>A reference genome for the long-term kleptoplast-retaining sea slug Elysia crispata morphotype clarki.</title>
        <authorList>
            <person name="Eastman K.E."/>
            <person name="Pendleton A.L."/>
            <person name="Shaikh M.A."/>
            <person name="Suttiyut T."/>
            <person name="Ogas R."/>
            <person name="Tomko P."/>
            <person name="Gavelis G."/>
            <person name="Widhalm J.R."/>
            <person name="Wisecaver J.H."/>
        </authorList>
    </citation>
    <scope>NUCLEOTIDE SEQUENCE</scope>
    <source>
        <strain evidence="3">ECLA1</strain>
    </source>
</reference>
<proteinExistence type="predicted"/>